<feature type="compositionally biased region" description="Acidic residues" evidence="1">
    <location>
        <begin position="119"/>
        <end position="129"/>
    </location>
</feature>
<reference evidence="3" key="1">
    <citation type="submission" date="2017-06" db="EMBL/GenBank/DDBJ databases">
        <title>Novel phages from South African skin metaviromes.</title>
        <authorList>
            <person name="van Zyl L.J."/>
            <person name="Abrahams Y."/>
            <person name="Stander E.A."/>
            <person name="Kirby B.M."/>
            <person name="Clavaud C."/>
            <person name="Farcet C."/>
            <person name="Breton L."/>
            <person name="Trindade M.I."/>
        </authorList>
    </citation>
    <scope>NUCLEOTIDE SEQUENCE</scope>
</reference>
<evidence type="ECO:0000313" key="3">
    <source>
        <dbReference type="EMBL" id="ASN69505.1"/>
    </source>
</evidence>
<evidence type="ECO:0000256" key="1">
    <source>
        <dbReference type="SAM" id="MobiDB-lite"/>
    </source>
</evidence>
<keyword evidence="2" id="KW-0812">Transmembrane</keyword>
<gene>
    <name evidence="3" type="ORF">10S13_41</name>
</gene>
<feature type="compositionally biased region" description="Basic and acidic residues" evidence="1">
    <location>
        <begin position="130"/>
        <end position="151"/>
    </location>
</feature>
<dbReference type="EMBL" id="MF417891">
    <property type="protein sequence ID" value="ASN69505.1"/>
    <property type="molecule type" value="Genomic_DNA"/>
</dbReference>
<evidence type="ECO:0008006" key="4">
    <source>
        <dbReference type="Google" id="ProtNLM"/>
    </source>
</evidence>
<protein>
    <recommendedName>
        <fullName evidence="4">Holin</fullName>
    </recommendedName>
</protein>
<evidence type="ECO:0000256" key="2">
    <source>
        <dbReference type="SAM" id="Phobius"/>
    </source>
</evidence>
<name>A0A2H4J2Z1_9CAUD</name>
<dbReference type="NCBIfam" id="TIGR01598">
    <property type="entry name" value="holin_phiLC3"/>
    <property type="match status" value="1"/>
</dbReference>
<feature type="transmembrane region" description="Helical" evidence="2">
    <location>
        <begin position="42"/>
        <end position="60"/>
    </location>
</feature>
<proteinExistence type="predicted"/>
<sequence length="151" mass="16996">MNWKLRLKNKTVLTGLVGALLLFIKQVTELFGLDLTSQLEQASGLIGTILTILAGLGVIVDPTSKGVKDSGIVHSYSKPRDSDNPNEFVQWQTHQDDVSELTPEINKKHFEEHDTSEPFSDDSDEIEWDVAEHEKDETLTRGQSRLHEEVK</sequence>
<keyword evidence="2" id="KW-1133">Transmembrane helix</keyword>
<organism evidence="3">
    <name type="scientific">uncultured Caudovirales phage</name>
    <dbReference type="NCBI Taxonomy" id="2100421"/>
    <lineage>
        <taxon>Viruses</taxon>
        <taxon>Duplodnaviria</taxon>
        <taxon>Heunggongvirae</taxon>
        <taxon>Uroviricota</taxon>
        <taxon>Caudoviricetes</taxon>
        <taxon>Peduoviridae</taxon>
        <taxon>Maltschvirus</taxon>
        <taxon>Maltschvirus maltsch</taxon>
    </lineage>
</organism>
<dbReference type="InterPro" id="IPR006485">
    <property type="entry name" value="Phage-like_holin"/>
</dbReference>
<accession>A0A2H4J2Z1</accession>
<feature type="region of interest" description="Disordered" evidence="1">
    <location>
        <begin position="101"/>
        <end position="151"/>
    </location>
</feature>
<feature type="compositionally biased region" description="Basic and acidic residues" evidence="1">
    <location>
        <begin position="105"/>
        <end position="116"/>
    </location>
</feature>
<keyword evidence="2" id="KW-0472">Membrane</keyword>
<dbReference type="Pfam" id="PF04531">
    <property type="entry name" value="Phage_holin_1"/>
    <property type="match status" value="1"/>
</dbReference>